<dbReference type="Proteomes" id="UP001501204">
    <property type="component" value="Unassembled WGS sequence"/>
</dbReference>
<dbReference type="PANTHER" id="PTHR42811">
    <property type="entry name" value="SERINE ACETYLTRANSFERASE"/>
    <property type="match status" value="1"/>
</dbReference>
<evidence type="ECO:0000256" key="1">
    <source>
        <dbReference type="ARBA" id="ARBA00022679"/>
    </source>
</evidence>
<dbReference type="Gene3D" id="2.160.10.10">
    <property type="entry name" value="Hexapeptide repeat proteins"/>
    <property type="match status" value="1"/>
</dbReference>
<organism evidence="3 4">
    <name type="scientific">Kocuria aegyptia</name>
    <dbReference type="NCBI Taxonomy" id="330943"/>
    <lineage>
        <taxon>Bacteria</taxon>
        <taxon>Bacillati</taxon>
        <taxon>Actinomycetota</taxon>
        <taxon>Actinomycetes</taxon>
        <taxon>Micrococcales</taxon>
        <taxon>Micrococcaceae</taxon>
        <taxon>Kocuria</taxon>
    </lineage>
</organism>
<proteinExistence type="predicted"/>
<comment type="caution">
    <text evidence="3">The sequence shown here is derived from an EMBL/GenBank/DDBJ whole genome shotgun (WGS) entry which is preliminary data.</text>
</comment>
<protein>
    <submittedName>
        <fullName evidence="3">Serine O-acetyltransferase</fullName>
    </submittedName>
</protein>
<name>A0ABN2K1I0_9MICC</name>
<dbReference type="PROSITE" id="PS00101">
    <property type="entry name" value="HEXAPEP_TRANSFERASES"/>
    <property type="match status" value="1"/>
</dbReference>
<keyword evidence="2" id="KW-0677">Repeat</keyword>
<dbReference type="EMBL" id="BAAAOA010000004">
    <property type="protein sequence ID" value="GAA1746444.1"/>
    <property type="molecule type" value="Genomic_DNA"/>
</dbReference>
<keyword evidence="4" id="KW-1185">Reference proteome</keyword>
<evidence type="ECO:0000313" key="3">
    <source>
        <dbReference type="EMBL" id="GAA1746444.1"/>
    </source>
</evidence>
<evidence type="ECO:0000313" key="4">
    <source>
        <dbReference type="Proteomes" id="UP001501204"/>
    </source>
</evidence>
<dbReference type="InterPro" id="IPR011004">
    <property type="entry name" value="Trimer_LpxA-like_sf"/>
</dbReference>
<dbReference type="RefSeq" id="WP_344118913.1">
    <property type="nucleotide sequence ID" value="NZ_BAAAOA010000004.1"/>
</dbReference>
<gene>
    <name evidence="3" type="ORF">GCM10009767_01340</name>
</gene>
<dbReference type="SUPFAM" id="SSF51161">
    <property type="entry name" value="Trimeric LpxA-like enzymes"/>
    <property type="match status" value="1"/>
</dbReference>
<dbReference type="Pfam" id="PF00132">
    <property type="entry name" value="Hexapep"/>
    <property type="match status" value="1"/>
</dbReference>
<sequence>MQDTRDAPEGWHRIQGKQDYRDFLAADLVAHGLARWHFYLAPKHPELSYQRLLRRVEYLQTRRTLFGKAWYALERIRLARQAVVTGISIPPGVFGPGLSIAHVGSIVVNDRARVGAWCRIHSGTNIGIYQRHAPYLGSHVYIAPGAVLYGFISVGSNVAIGANSVVNSDLPQGVVAVGSPARVVATDGAGRSLPEWFPAYSGDSND</sequence>
<dbReference type="InterPro" id="IPR018357">
    <property type="entry name" value="Hexapep_transf_CS"/>
</dbReference>
<dbReference type="InterPro" id="IPR001451">
    <property type="entry name" value="Hexapep"/>
</dbReference>
<evidence type="ECO:0000256" key="2">
    <source>
        <dbReference type="ARBA" id="ARBA00022737"/>
    </source>
</evidence>
<accession>A0ABN2K1I0</accession>
<keyword evidence="1" id="KW-0808">Transferase</keyword>
<reference evidence="3 4" key="1">
    <citation type="journal article" date="2019" name="Int. J. Syst. Evol. Microbiol.">
        <title>The Global Catalogue of Microorganisms (GCM) 10K type strain sequencing project: providing services to taxonomists for standard genome sequencing and annotation.</title>
        <authorList>
            <consortium name="The Broad Institute Genomics Platform"/>
            <consortium name="The Broad Institute Genome Sequencing Center for Infectious Disease"/>
            <person name="Wu L."/>
            <person name="Ma J."/>
        </authorList>
    </citation>
    <scope>NUCLEOTIDE SEQUENCE [LARGE SCALE GENOMIC DNA]</scope>
    <source>
        <strain evidence="3 4">JCM 14735</strain>
    </source>
</reference>